<reference evidence="2 3" key="1">
    <citation type="journal article" date="2008" name="Science">
        <title>The Physcomitrella genome reveals evolutionary insights into the conquest of land by plants.</title>
        <authorList>
            <person name="Rensing S."/>
            <person name="Lang D."/>
            <person name="Zimmer A."/>
            <person name="Terry A."/>
            <person name="Salamov A."/>
            <person name="Shapiro H."/>
            <person name="Nishiyama T."/>
            <person name="Perroud P.-F."/>
            <person name="Lindquist E."/>
            <person name="Kamisugi Y."/>
            <person name="Tanahashi T."/>
            <person name="Sakakibara K."/>
            <person name="Fujita T."/>
            <person name="Oishi K."/>
            <person name="Shin-I T."/>
            <person name="Kuroki Y."/>
            <person name="Toyoda A."/>
            <person name="Suzuki Y."/>
            <person name="Hashimoto A."/>
            <person name="Yamaguchi K."/>
            <person name="Sugano A."/>
            <person name="Kohara Y."/>
            <person name="Fujiyama A."/>
            <person name="Anterola A."/>
            <person name="Aoki S."/>
            <person name="Ashton N."/>
            <person name="Barbazuk W.B."/>
            <person name="Barker E."/>
            <person name="Bennetzen J."/>
            <person name="Bezanilla M."/>
            <person name="Blankenship R."/>
            <person name="Cho S.H."/>
            <person name="Dutcher S."/>
            <person name="Estelle M."/>
            <person name="Fawcett J.A."/>
            <person name="Gundlach H."/>
            <person name="Hanada K."/>
            <person name="Heyl A."/>
            <person name="Hicks K.A."/>
            <person name="Hugh J."/>
            <person name="Lohr M."/>
            <person name="Mayer K."/>
            <person name="Melkozernov A."/>
            <person name="Murata T."/>
            <person name="Nelson D."/>
            <person name="Pils B."/>
            <person name="Prigge M."/>
            <person name="Reiss B."/>
            <person name="Renner T."/>
            <person name="Rombauts S."/>
            <person name="Rushton P."/>
            <person name="Sanderfoot A."/>
            <person name="Schween G."/>
            <person name="Shiu S.-H."/>
            <person name="Stueber K."/>
            <person name="Theodoulou F.L."/>
            <person name="Tu H."/>
            <person name="Van de Peer Y."/>
            <person name="Verrier P.J."/>
            <person name="Waters E."/>
            <person name="Wood A."/>
            <person name="Yang L."/>
            <person name="Cove D."/>
            <person name="Cuming A."/>
            <person name="Hasebe M."/>
            <person name="Lucas S."/>
            <person name="Mishler D.B."/>
            <person name="Reski R."/>
            <person name="Grigoriev I."/>
            <person name="Quatrano R.S."/>
            <person name="Boore J.L."/>
        </authorList>
    </citation>
    <scope>NUCLEOTIDE SEQUENCE [LARGE SCALE GENOMIC DNA]</scope>
    <source>
        <strain evidence="2 3">cv. Gransden 2004</strain>
    </source>
</reference>
<dbReference type="EMBL" id="ABEU02000024">
    <property type="status" value="NOT_ANNOTATED_CDS"/>
    <property type="molecule type" value="Genomic_DNA"/>
</dbReference>
<name>A0A7I3YZ75_PHYPA</name>
<proteinExistence type="predicted"/>
<keyword evidence="1" id="KW-1133">Transmembrane helix</keyword>
<dbReference type="EnsemblPlants" id="Pp3c24_6070V3.2">
    <property type="protein sequence ID" value="PAC:32910265.CDS.1"/>
    <property type="gene ID" value="Pp3c24_6070"/>
</dbReference>
<reference evidence="2 3" key="2">
    <citation type="journal article" date="2018" name="Plant J.">
        <title>The Physcomitrella patens chromosome-scale assembly reveals moss genome structure and evolution.</title>
        <authorList>
            <person name="Lang D."/>
            <person name="Ullrich K.K."/>
            <person name="Murat F."/>
            <person name="Fuchs J."/>
            <person name="Jenkins J."/>
            <person name="Haas F.B."/>
            <person name="Piednoel M."/>
            <person name="Gundlach H."/>
            <person name="Van Bel M."/>
            <person name="Meyberg R."/>
            <person name="Vives C."/>
            <person name="Morata J."/>
            <person name="Symeonidi A."/>
            <person name="Hiss M."/>
            <person name="Muchero W."/>
            <person name="Kamisugi Y."/>
            <person name="Saleh O."/>
            <person name="Blanc G."/>
            <person name="Decker E.L."/>
            <person name="van Gessel N."/>
            <person name="Grimwood J."/>
            <person name="Hayes R.D."/>
            <person name="Graham S.W."/>
            <person name="Gunter L.E."/>
            <person name="McDaniel S.F."/>
            <person name="Hoernstein S.N.W."/>
            <person name="Larsson A."/>
            <person name="Li F.W."/>
            <person name="Perroud P.F."/>
            <person name="Phillips J."/>
            <person name="Ranjan P."/>
            <person name="Rokshar D.S."/>
            <person name="Rothfels C.J."/>
            <person name="Schneider L."/>
            <person name="Shu S."/>
            <person name="Stevenson D.W."/>
            <person name="Thummler F."/>
            <person name="Tillich M."/>
            <person name="Villarreal Aguilar J.C."/>
            <person name="Widiez T."/>
            <person name="Wong G.K."/>
            <person name="Wymore A."/>
            <person name="Zhang Y."/>
            <person name="Zimmer A.D."/>
            <person name="Quatrano R.S."/>
            <person name="Mayer K.F.X."/>
            <person name="Goodstein D."/>
            <person name="Casacuberta J.M."/>
            <person name="Vandepoele K."/>
            <person name="Reski R."/>
            <person name="Cuming A.C."/>
            <person name="Tuskan G.A."/>
            <person name="Maumus F."/>
            <person name="Salse J."/>
            <person name="Schmutz J."/>
            <person name="Rensing S.A."/>
        </authorList>
    </citation>
    <scope>NUCLEOTIDE SEQUENCE [LARGE SCALE GENOMIC DNA]</scope>
    <source>
        <strain evidence="2 3">cv. Gransden 2004</strain>
    </source>
</reference>
<feature type="transmembrane region" description="Helical" evidence="1">
    <location>
        <begin position="47"/>
        <end position="69"/>
    </location>
</feature>
<keyword evidence="1" id="KW-0812">Transmembrane</keyword>
<keyword evidence="1" id="KW-0472">Membrane</keyword>
<evidence type="ECO:0000313" key="3">
    <source>
        <dbReference type="Proteomes" id="UP000006727"/>
    </source>
</evidence>
<protein>
    <submittedName>
        <fullName evidence="2">Uncharacterized protein</fullName>
    </submittedName>
</protein>
<keyword evidence="3" id="KW-1185">Reference proteome</keyword>
<evidence type="ECO:0000256" key="1">
    <source>
        <dbReference type="SAM" id="Phobius"/>
    </source>
</evidence>
<gene>
    <name evidence="2" type="primary">LOC112276468</name>
</gene>
<sequence length="109" mass="12309">MMAQWHGDHDKLELGRVNACIVNAAPPYDDSNKFDDDGKTRRTGLELLSFLSLFLCLLSFPSEFPFYCLMVSVDKAAKAVRWYLIPGRSLNKFVNFSSVASLCSGFRSY</sequence>
<dbReference type="Proteomes" id="UP000006727">
    <property type="component" value="Chromosome 24"/>
</dbReference>
<organism evidence="2 3">
    <name type="scientific">Physcomitrium patens</name>
    <name type="common">Spreading-leaved earth moss</name>
    <name type="synonym">Physcomitrella patens</name>
    <dbReference type="NCBI Taxonomy" id="3218"/>
    <lineage>
        <taxon>Eukaryota</taxon>
        <taxon>Viridiplantae</taxon>
        <taxon>Streptophyta</taxon>
        <taxon>Embryophyta</taxon>
        <taxon>Bryophyta</taxon>
        <taxon>Bryophytina</taxon>
        <taxon>Bryopsida</taxon>
        <taxon>Funariidae</taxon>
        <taxon>Funariales</taxon>
        <taxon>Funariaceae</taxon>
        <taxon>Physcomitrium</taxon>
    </lineage>
</organism>
<dbReference type="Gramene" id="Pp3c24_6070V3.2">
    <property type="protein sequence ID" value="PAC:32910265.CDS.1"/>
    <property type="gene ID" value="Pp3c24_6070"/>
</dbReference>
<evidence type="ECO:0000313" key="2">
    <source>
        <dbReference type="EnsemblPlants" id="PAC:32910265.CDS.1"/>
    </source>
</evidence>
<reference evidence="2" key="3">
    <citation type="submission" date="2020-12" db="UniProtKB">
        <authorList>
            <consortium name="EnsemblPlants"/>
        </authorList>
    </citation>
    <scope>IDENTIFICATION</scope>
</reference>
<dbReference type="AlphaFoldDB" id="A0A7I3YZ75"/>
<accession>A0A7I3YZ75</accession>